<dbReference type="InterPro" id="IPR016137">
    <property type="entry name" value="RGS"/>
</dbReference>
<dbReference type="EMBL" id="KN847337">
    <property type="protein sequence ID" value="KIW41515.1"/>
    <property type="molecule type" value="Genomic_DNA"/>
</dbReference>
<dbReference type="SUPFAM" id="SSF48097">
    <property type="entry name" value="Regulator of G-protein signaling, RGS"/>
    <property type="match status" value="1"/>
</dbReference>
<dbReference type="VEuPathDB" id="FungiDB:PV06_07065"/>
<protein>
    <recommendedName>
        <fullName evidence="3">RGS domain-containing protein</fullName>
    </recommendedName>
</protein>
<keyword evidence="2" id="KW-1133">Transmembrane helix</keyword>
<evidence type="ECO:0000256" key="2">
    <source>
        <dbReference type="SAM" id="Phobius"/>
    </source>
</evidence>
<keyword evidence="2" id="KW-0812">Transmembrane</keyword>
<keyword evidence="5" id="KW-1185">Reference proteome</keyword>
<evidence type="ECO:0000313" key="4">
    <source>
        <dbReference type="EMBL" id="KIW41515.1"/>
    </source>
</evidence>
<dbReference type="Gene3D" id="1.10.167.10">
    <property type="entry name" value="Regulator of G-protein Signalling 4, domain 2"/>
    <property type="match status" value="1"/>
</dbReference>
<accession>A0A0D2DGL7</accession>
<name>A0A0D2DGL7_9EURO</name>
<evidence type="ECO:0000256" key="1">
    <source>
        <dbReference type="SAM" id="MobiDB-lite"/>
    </source>
</evidence>
<dbReference type="SMART" id="SM00315">
    <property type="entry name" value="RGS"/>
    <property type="match status" value="1"/>
</dbReference>
<dbReference type="AlphaFoldDB" id="A0A0D2DGL7"/>
<dbReference type="InterPro" id="IPR044926">
    <property type="entry name" value="RGS_subdomain_2"/>
</dbReference>
<dbReference type="PANTHER" id="PTHR39466:SF1">
    <property type="entry name" value="RGS DOMAIN-CONTAINING PROTEIN"/>
    <property type="match status" value="1"/>
</dbReference>
<feature type="compositionally biased region" description="Low complexity" evidence="1">
    <location>
        <begin position="103"/>
        <end position="114"/>
    </location>
</feature>
<feature type="transmembrane region" description="Helical" evidence="2">
    <location>
        <begin position="322"/>
        <end position="344"/>
    </location>
</feature>
<evidence type="ECO:0000259" key="3">
    <source>
        <dbReference type="SMART" id="SM00315"/>
    </source>
</evidence>
<dbReference type="OrthoDB" id="3232309at2759"/>
<dbReference type="STRING" id="215243.A0A0D2DGL7"/>
<keyword evidence="2" id="KW-0472">Membrane</keyword>
<proteinExistence type="predicted"/>
<dbReference type="PANTHER" id="PTHR39466">
    <property type="entry name" value="RGS DOMAIN-CONTAINING PROTEIN"/>
    <property type="match status" value="1"/>
</dbReference>
<dbReference type="InterPro" id="IPR036305">
    <property type="entry name" value="RGS_sf"/>
</dbReference>
<sequence length="425" mass="47877">MFSSLPSWLDWYRKPSYRDPVVFSASIRADLENGLTSRPGSISSQSDSAIPSNLTLDRVLNNDTCSPLSLYDFYMYLKHIELSPENLEFYIWFKDYEARYNASSQSTSPTQETPLLVSSKDEKSSGGGGGAGGPYVPEGFGTTSPPPGGENDLTTTTTRLPDLAFQTYIQDLVTSQESKRCRPFWDRNNSDKTLVHHSGSGYSRREELSHIVSRYLTPDSPRELNIPPAMRKQVVSSISRGDFSPDPLRPVADHVYYLLRNCSHRNFIRLGVKNGTFETLCMVTIVGVLFTGLGLLTMLLVAFASPSIHHSSRWRGLASAPFWIIGFSFLFAGWRGSCFLLLLFSRRQELPWERQSDDGSVRTSTSSRWSLVKFAKKMMIFERKIRVKDRGLRDLQRKIVIQSVVASVVATAVLEVVFLVLPIWK</sequence>
<organism evidence="4 5">
    <name type="scientific">Exophiala oligosperma</name>
    <dbReference type="NCBI Taxonomy" id="215243"/>
    <lineage>
        <taxon>Eukaryota</taxon>
        <taxon>Fungi</taxon>
        <taxon>Dikarya</taxon>
        <taxon>Ascomycota</taxon>
        <taxon>Pezizomycotina</taxon>
        <taxon>Eurotiomycetes</taxon>
        <taxon>Chaetothyriomycetidae</taxon>
        <taxon>Chaetothyriales</taxon>
        <taxon>Herpotrichiellaceae</taxon>
        <taxon>Exophiala</taxon>
    </lineage>
</organism>
<dbReference type="HOGENOM" id="CLU_041181_0_0_1"/>
<feature type="transmembrane region" description="Helical" evidence="2">
    <location>
        <begin position="399"/>
        <end position="424"/>
    </location>
</feature>
<gene>
    <name evidence="4" type="ORF">PV06_07065</name>
</gene>
<feature type="domain" description="RGS" evidence="3">
    <location>
        <begin position="55"/>
        <end position="281"/>
    </location>
</feature>
<feature type="transmembrane region" description="Helical" evidence="2">
    <location>
        <begin position="279"/>
        <end position="302"/>
    </location>
</feature>
<dbReference type="Pfam" id="PF00615">
    <property type="entry name" value="RGS"/>
    <property type="match status" value="1"/>
</dbReference>
<dbReference type="GeneID" id="27359139"/>
<feature type="region of interest" description="Disordered" evidence="1">
    <location>
        <begin position="103"/>
        <end position="156"/>
    </location>
</feature>
<dbReference type="Proteomes" id="UP000053342">
    <property type="component" value="Unassembled WGS sequence"/>
</dbReference>
<reference evidence="4 5" key="1">
    <citation type="submission" date="2015-01" db="EMBL/GenBank/DDBJ databases">
        <title>The Genome Sequence of Exophiala oligosperma CBS72588.</title>
        <authorList>
            <consortium name="The Broad Institute Genomics Platform"/>
            <person name="Cuomo C."/>
            <person name="de Hoog S."/>
            <person name="Gorbushina A."/>
            <person name="Stielow B."/>
            <person name="Teixiera M."/>
            <person name="Abouelleil A."/>
            <person name="Chapman S.B."/>
            <person name="Priest M."/>
            <person name="Young S.K."/>
            <person name="Wortman J."/>
            <person name="Nusbaum C."/>
            <person name="Birren B."/>
        </authorList>
    </citation>
    <scope>NUCLEOTIDE SEQUENCE [LARGE SCALE GENOMIC DNA]</scope>
    <source>
        <strain evidence="4 5">CBS 72588</strain>
    </source>
</reference>
<evidence type="ECO:0000313" key="5">
    <source>
        <dbReference type="Proteomes" id="UP000053342"/>
    </source>
</evidence>
<dbReference type="RefSeq" id="XP_016261731.1">
    <property type="nucleotide sequence ID" value="XM_016408251.1"/>
</dbReference>